<reference evidence="1" key="2">
    <citation type="journal article" date="2015" name="Data Brief">
        <title>Shoot transcriptome of the giant reed, Arundo donax.</title>
        <authorList>
            <person name="Barrero R.A."/>
            <person name="Guerrero F.D."/>
            <person name="Moolhuijzen P."/>
            <person name="Goolsby J.A."/>
            <person name="Tidwell J."/>
            <person name="Bellgard S.E."/>
            <person name="Bellgard M.I."/>
        </authorList>
    </citation>
    <scope>NUCLEOTIDE SEQUENCE</scope>
    <source>
        <tissue evidence="1">Shoot tissue taken approximately 20 cm above the soil surface</tissue>
    </source>
</reference>
<accession>A0A0A9AIE4</accession>
<reference evidence="1" key="1">
    <citation type="submission" date="2014-09" db="EMBL/GenBank/DDBJ databases">
        <authorList>
            <person name="Magalhaes I.L.F."/>
            <person name="Oliveira U."/>
            <person name="Santos F.R."/>
            <person name="Vidigal T.H.D.A."/>
            <person name="Brescovit A.D."/>
            <person name="Santos A.J."/>
        </authorList>
    </citation>
    <scope>NUCLEOTIDE SEQUENCE</scope>
    <source>
        <tissue evidence="1">Shoot tissue taken approximately 20 cm above the soil surface</tissue>
    </source>
</reference>
<evidence type="ECO:0000313" key="1">
    <source>
        <dbReference type="EMBL" id="JAD46882.1"/>
    </source>
</evidence>
<dbReference type="AlphaFoldDB" id="A0A0A9AIE4"/>
<sequence length="17" mass="2105">MPARRLWRTFSLPVNIF</sequence>
<dbReference type="EMBL" id="GBRH01251013">
    <property type="protein sequence ID" value="JAD46882.1"/>
    <property type="molecule type" value="Transcribed_RNA"/>
</dbReference>
<name>A0A0A9AIE4_ARUDO</name>
<protein>
    <submittedName>
        <fullName evidence="1">Uncharacterized protein</fullName>
    </submittedName>
</protein>
<proteinExistence type="predicted"/>
<organism evidence="1">
    <name type="scientific">Arundo donax</name>
    <name type="common">Giant reed</name>
    <name type="synonym">Donax arundinaceus</name>
    <dbReference type="NCBI Taxonomy" id="35708"/>
    <lineage>
        <taxon>Eukaryota</taxon>
        <taxon>Viridiplantae</taxon>
        <taxon>Streptophyta</taxon>
        <taxon>Embryophyta</taxon>
        <taxon>Tracheophyta</taxon>
        <taxon>Spermatophyta</taxon>
        <taxon>Magnoliopsida</taxon>
        <taxon>Liliopsida</taxon>
        <taxon>Poales</taxon>
        <taxon>Poaceae</taxon>
        <taxon>PACMAD clade</taxon>
        <taxon>Arundinoideae</taxon>
        <taxon>Arundineae</taxon>
        <taxon>Arundo</taxon>
    </lineage>
</organism>